<evidence type="ECO:0000256" key="2">
    <source>
        <dbReference type="ARBA" id="ARBA00023002"/>
    </source>
</evidence>
<dbReference type="InterPro" id="IPR051122">
    <property type="entry name" value="SDR_DHRS6-like"/>
</dbReference>
<keyword evidence="2" id="KW-0560">Oxidoreductase</keyword>
<sequence length="255" mass="27001">MNLDFKGRTVLVTGASKGIGLACAESFAAEGAKVIVTGRDEARLKAAADKLTAGGVDADLFAGDLGAAADRERLFAAFPNVDVLVNNAGAIPGGNLLDLSLSTWTDSWQLKVFGYIHLTQLYLRAMKERRSGVVVNIIGMAGQQPRWDYVCGSAGNAALIAFTRAVGAKSVDWNVRVLGINPSATRTDRIESLMRKKAKDNTGDEERWQEGLSGLPFGRLAEAAEVAELAVMLASPQASYLSGTVIDLDGGQSNR</sequence>
<dbReference type="RefSeq" id="WP_115692154.1">
    <property type="nucleotide sequence ID" value="NZ_CP031417.1"/>
</dbReference>
<dbReference type="Gene3D" id="3.40.50.720">
    <property type="entry name" value="NAD(P)-binding Rossmann-like Domain"/>
    <property type="match status" value="1"/>
</dbReference>
<evidence type="ECO:0000313" key="6">
    <source>
        <dbReference type="Proteomes" id="UP000254889"/>
    </source>
</evidence>
<keyword evidence="3" id="KW-0520">NAD</keyword>
<dbReference type="SUPFAM" id="SSF51735">
    <property type="entry name" value="NAD(P)-binding Rossmann-fold domains"/>
    <property type="match status" value="1"/>
</dbReference>
<keyword evidence="6" id="KW-1185">Reference proteome</keyword>
<dbReference type="InterPro" id="IPR036291">
    <property type="entry name" value="NAD(P)-bd_dom_sf"/>
</dbReference>
<dbReference type="PANTHER" id="PTHR43477">
    <property type="entry name" value="DIHYDROANTICAPSIN 7-DEHYDROGENASE"/>
    <property type="match status" value="1"/>
</dbReference>
<dbReference type="KEGG" id="ptaw:DW352_15340"/>
<evidence type="ECO:0000256" key="3">
    <source>
        <dbReference type="ARBA" id="ARBA00023027"/>
    </source>
</evidence>
<dbReference type="PANTHER" id="PTHR43477:SF4">
    <property type="entry name" value="DEHYDROGENASE_REDUCTASE SDR FAMILY MEMBER 6"/>
    <property type="match status" value="1"/>
</dbReference>
<dbReference type="Proteomes" id="UP000254889">
    <property type="component" value="Chromosome"/>
</dbReference>
<dbReference type="InterPro" id="IPR002347">
    <property type="entry name" value="SDR_fam"/>
</dbReference>
<gene>
    <name evidence="5" type="ORF">DW352_15340</name>
</gene>
<dbReference type="PRINTS" id="PR00081">
    <property type="entry name" value="GDHRDH"/>
</dbReference>
<organism evidence="5 6">
    <name type="scientific">Pseudolabrys taiwanensis</name>
    <dbReference type="NCBI Taxonomy" id="331696"/>
    <lineage>
        <taxon>Bacteria</taxon>
        <taxon>Pseudomonadati</taxon>
        <taxon>Pseudomonadota</taxon>
        <taxon>Alphaproteobacteria</taxon>
        <taxon>Hyphomicrobiales</taxon>
        <taxon>Xanthobacteraceae</taxon>
        <taxon>Pseudolabrys</taxon>
    </lineage>
</organism>
<dbReference type="NCBIfam" id="NF004779">
    <property type="entry name" value="PRK06125.1"/>
    <property type="match status" value="1"/>
</dbReference>
<proteinExistence type="inferred from homology"/>
<evidence type="ECO:0000256" key="4">
    <source>
        <dbReference type="RuleBase" id="RU000363"/>
    </source>
</evidence>
<evidence type="ECO:0000256" key="1">
    <source>
        <dbReference type="ARBA" id="ARBA00006484"/>
    </source>
</evidence>
<dbReference type="GO" id="GO:0016491">
    <property type="term" value="F:oxidoreductase activity"/>
    <property type="evidence" value="ECO:0007669"/>
    <property type="project" value="UniProtKB-KW"/>
</dbReference>
<dbReference type="Pfam" id="PF00106">
    <property type="entry name" value="adh_short"/>
    <property type="match status" value="1"/>
</dbReference>
<dbReference type="OrthoDB" id="9804774at2"/>
<dbReference type="EMBL" id="CP031417">
    <property type="protein sequence ID" value="AXK81775.1"/>
    <property type="molecule type" value="Genomic_DNA"/>
</dbReference>
<protein>
    <submittedName>
        <fullName evidence="5">SDR family NAD(P)-dependent oxidoreductase</fullName>
    </submittedName>
</protein>
<accession>A0A345ZXX8</accession>
<comment type="similarity">
    <text evidence="1 4">Belongs to the short-chain dehydrogenases/reductases (SDR) family.</text>
</comment>
<name>A0A345ZXX8_9HYPH</name>
<reference evidence="5 6" key="1">
    <citation type="submission" date="2018-07" db="EMBL/GenBank/DDBJ databases">
        <authorList>
            <person name="Quirk P.G."/>
            <person name="Krulwich T.A."/>
        </authorList>
    </citation>
    <scope>NUCLEOTIDE SEQUENCE [LARGE SCALE GENOMIC DNA]</scope>
    <source>
        <strain evidence="5 6">CC-BB4</strain>
    </source>
</reference>
<dbReference type="PRINTS" id="PR00080">
    <property type="entry name" value="SDRFAMILY"/>
</dbReference>
<evidence type="ECO:0000313" key="5">
    <source>
        <dbReference type="EMBL" id="AXK81775.1"/>
    </source>
</evidence>
<dbReference type="AlphaFoldDB" id="A0A345ZXX8"/>